<dbReference type="Pfam" id="PF00651">
    <property type="entry name" value="BTB"/>
    <property type="match status" value="1"/>
</dbReference>
<feature type="domain" description="BTB" evidence="1">
    <location>
        <begin position="67"/>
        <end position="128"/>
    </location>
</feature>
<gene>
    <name evidence="2" type="ORF">FHL15_007502</name>
</gene>
<dbReference type="PROSITE" id="PS50097">
    <property type="entry name" value="BTB"/>
    <property type="match status" value="1"/>
</dbReference>
<dbReference type="Gene3D" id="3.30.710.10">
    <property type="entry name" value="Potassium Channel Kv1.1, Chain A"/>
    <property type="match status" value="1"/>
</dbReference>
<organism evidence="2 3">
    <name type="scientific">Xylaria flabelliformis</name>
    <dbReference type="NCBI Taxonomy" id="2512241"/>
    <lineage>
        <taxon>Eukaryota</taxon>
        <taxon>Fungi</taxon>
        <taxon>Dikarya</taxon>
        <taxon>Ascomycota</taxon>
        <taxon>Pezizomycotina</taxon>
        <taxon>Sordariomycetes</taxon>
        <taxon>Xylariomycetidae</taxon>
        <taxon>Xylariales</taxon>
        <taxon>Xylariaceae</taxon>
        <taxon>Xylaria</taxon>
    </lineage>
</organism>
<dbReference type="STRING" id="2512241.A0A553HU95"/>
<dbReference type="AlphaFoldDB" id="A0A553HU95"/>
<evidence type="ECO:0000259" key="1">
    <source>
        <dbReference type="PROSITE" id="PS50097"/>
    </source>
</evidence>
<proteinExistence type="predicted"/>
<name>A0A553HU95_9PEZI</name>
<dbReference type="InterPro" id="IPR011333">
    <property type="entry name" value="SKP1/BTB/POZ_sf"/>
</dbReference>
<dbReference type="OrthoDB" id="6359816at2759"/>
<dbReference type="PANTHER" id="PTHR47843">
    <property type="entry name" value="BTB DOMAIN-CONTAINING PROTEIN-RELATED"/>
    <property type="match status" value="1"/>
</dbReference>
<dbReference type="InterPro" id="IPR000210">
    <property type="entry name" value="BTB/POZ_dom"/>
</dbReference>
<accession>A0A553HU95</accession>
<reference evidence="3" key="1">
    <citation type="submission" date="2019-06" db="EMBL/GenBank/DDBJ databases">
        <title>Draft genome sequence of the griseofulvin-producing fungus Xylaria cubensis strain G536.</title>
        <authorList>
            <person name="Mead M.E."/>
            <person name="Raja H.A."/>
            <person name="Steenwyk J.L."/>
            <person name="Knowles S.L."/>
            <person name="Oberlies N.H."/>
            <person name="Rokas A."/>
        </authorList>
    </citation>
    <scope>NUCLEOTIDE SEQUENCE [LARGE SCALE GENOMIC DNA]</scope>
    <source>
        <strain evidence="3">G536</strain>
    </source>
</reference>
<dbReference type="SUPFAM" id="SSF54695">
    <property type="entry name" value="POZ domain"/>
    <property type="match status" value="1"/>
</dbReference>
<dbReference type="SMART" id="SM00225">
    <property type="entry name" value="BTB"/>
    <property type="match status" value="1"/>
</dbReference>
<dbReference type="CDD" id="cd18186">
    <property type="entry name" value="BTB_POZ_ZBTB_KLHL-like"/>
    <property type="match status" value="1"/>
</dbReference>
<evidence type="ECO:0000313" key="3">
    <source>
        <dbReference type="Proteomes" id="UP000319160"/>
    </source>
</evidence>
<evidence type="ECO:0000313" key="2">
    <source>
        <dbReference type="EMBL" id="TRX91497.1"/>
    </source>
</evidence>
<comment type="caution">
    <text evidence="2">The sequence shown here is derived from an EMBL/GenBank/DDBJ whole genome shotgun (WGS) entry which is preliminary data.</text>
</comment>
<dbReference type="Proteomes" id="UP000319160">
    <property type="component" value="Unassembled WGS sequence"/>
</dbReference>
<keyword evidence="3" id="KW-1185">Reference proteome</keyword>
<sequence>MRLFGEYRSLDATSFKSFYFVNASPCPPVEEEAACPLIEEEEASRMANSNKSLLEGIAKLFNNTAHADVKIQIGQYELPAHSVVLVSQSAFFQKALSENFHEGNTKQFQFKEDSSHAHWRVFEYMYTGIYTQLPVQLLDTHDDDELVKDVRVYVTAEFFMLDNLKQLALERFRSKLEELWVSELLFDCIREIYASTTPLEVGLRNAVVEVAAVHRNDLWGKVAFRNLLRDGGDFAADLLGQFCSI</sequence>
<dbReference type="EMBL" id="VFLP01000044">
    <property type="protein sequence ID" value="TRX91497.1"/>
    <property type="molecule type" value="Genomic_DNA"/>
</dbReference>
<protein>
    <recommendedName>
        <fullName evidence="1">BTB domain-containing protein</fullName>
    </recommendedName>
</protein>